<dbReference type="EMBL" id="BAAAVV010000014">
    <property type="protein sequence ID" value="GAA3181281.1"/>
    <property type="molecule type" value="Genomic_DNA"/>
</dbReference>
<protein>
    <recommendedName>
        <fullName evidence="3">Protein CcmA, bactofilin family</fullName>
    </recommendedName>
</protein>
<evidence type="ECO:0000313" key="1">
    <source>
        <dbReference type="EMBL" id="GAA3181281.1"/>
    </source>
</evidence>
<organism evidence="1 2">
    <name type="scientific">Blastococcus jejuensis</name>
    <dbReference type="NCBI Taxonomy" id="351224"/>
    <lineage>
        <taxon>Bacteria</taxon>
        <taxon>Bacillati</taxon>
        <taxon>Actinomycetota</taxon>
        <taxon>Actinomycetes</taxon>
        <taxon>Geodermatophilales</taxon>
        <taxon>Geodermatophilaceae</taxon>
        <taxon>Blastococcus</taxon>
    </lineage>
</organism>
<reference evidence="2" key="1">
    <citation type="journal article" date="2019" name="Int. J. Syst. Evol. Microbiol.">
        <title>The Global Catalogue of Microorganisms (GCM) 10K type strain sequencing project: providing services to taxonomists for standard genome sequencing and annotation.</title>
        <authorList>
            <consortium name="The Broad Institute Genomics Platform"/>
            <consortium name="The Broad Institute Genome Sequencing Center for Infectious Disease"/>
            <person name="Wu L."/>
            <person name="Ma J."/>
        </authorList>
    </citation>
    <scope>NUCLEOTIDE SEQUENCE [LARGE SCALE GENOMIC DNA]</scope>
    <source>
        <strain evidence="2">JCM 15614</strain>
    </source>
</reference>
<dbReference type="RefSeq" id="WP_344690760.1">
    <property type="nucleotide sequence ID" value="NZ_BAAAVV010000014.1"/>
</dbReference>
<comment type="caution">
    <text evidence="1">The sequence shown here is derived from an EMBL/GenBank/DDBJ whole genome shotgun (WGS) entry which is preliminary data.</text>
</comment>
<keyword evidence="2" id="KW-1185">Reference proteome</keyword>
<evidence type="ECO:0008006" key="3">
    <source>
        <dbReference type="Google" id="ProtNLM"/>
    </source>
</evidence>
<proteinExistence type="predicted"/>
<sequence length="144" mass="14743">MSRVIQGSVKEALNVETSLTVQGSVEAGGTVRGTLVVQGATGGDFAIEAGGSITVQGAASGRFAIAEGGFLLIAGVWAGEVTQHDGRVFMAVGTVVADEAGVLEPDGSLRRHPHGGDVHVNTDASSYLEFGDDGLFYALDRPEK</sequence>
<evidence type="ECO:0000313" key="2">
    <source>
        <dbReference type="Proteomes" id="UP001499924"/>
    </source>
</evidence>
<name>A0ABP6PK32_9ACTN</name>
<gene>
    <name evidence="1" type="ORF">GCM10010531_39350</name>
</gene>
<accession>A0ABP6PK32</accession>
<dbReference type="Proteomes" id="UP001499924">
    <property type="component" value="Unassembled WGS sequence"/>
</dbReference>